<keyword evidence="2" id="KW-1185">Reference proteome</keyword>
<dbReference type="GeneID" id="36344112"/>
<reference evidence="1 2" key="1">
    <citation type="journal article" date="2013" name="Nat. Genet.">
        <title>The genome of the hydatid tapeworm Echinococcus granulosus.</title>
        <authorList>
            <person name="Zheng H."/>
            <person name="Zhang W."/>
            <person name="Zhang L."/>
            <person name="Zhang Z."/>
            <person name="Li J."/>
            <person name="Lu G."/>
            <person name="Zhu Y."/>
            <person name="Wang Y."/>
            <person name="Huang Y."/>
            <person name="Liu J."/>
            <person name="Kang H."/>
            <person name="Chen J."/>
            <person name="Wang L."/>
            <person name="Chen A."/>
            <person name="Yu S."/>
            <person name="Gao Z."/>
            <person name="Jin L."/>
            <person name="Gu W."/>
            <person name="Wang Z."/>
            <person name="Zhao L."/>
            <person name="Shi B."/>
            <person name="Wen H."/>
            <person name="Lin R."/>
            <person name="Jones M.K."/>
            <person name="Brejova B."/>
            <person name="Vinar T."/>
            <person name="Zhao G."/>
            <person name="McManus D.P."/>
            <person name="Chen Z."/>
            <person name="Zhou Y."/>
            <person name="Wang S."/>
        </authorList>
    </citation>
    <scope>NUCLEOTIDE SEQUENCE [LARGE SCALE GENOMIC DNA]</scope>
</reference>
<dbReference type="KEGG" id="egl:EGR_08397"/>
<protein>
    <submittedName>
        <fullName evidence="1">Uncharacterized protein</fullName>
    </submittedName>
</protein>
<comment type="caution">
    <text evidence="1">The sequence shown here is derived from an EMBL/GenBank/DDBJ whole genome shotgun (WGS) entry which is preliminary data.</text>
</comment>
<dbReference type="EMBL" id="APAU02000105">
    <property type="protein sequence ID" value="EUB56754.1"/>
    <property type="molecule type" value="Genomic_DNA"/>
</dbReference>
<evidence type="ECO:0000313" key="2">
    <source>
        <dbReference type="Proteomes" id="UP000019149"/>
    </source>
</evidence>
<gene>
    <name evidence="1" type="ORF">EGR_08397</name>
</gene>
<dbReference type="CTD" id="36344112"/>
<organism evidence="1 2">
    <name type="scientific">Echinococcus granulosus</name>
    <name type="common">Hydatid tapeworm</name>
    <dbReference type="NCBI Taxonomy" id="6210"/>
    <lineage>
        <taxon>Eukaryota</taxon>
        <taxon>Metazoa</taxon>
        <taxon>Spiralia</taxon>
        <taxon>Lophotrochozoa</taxon>
        <taxon>Platyhelminthes</taxon>
        <taxon>Cestoda</taxon>
        <taxon>Eucestoda</taxon>
        <taxon>Cyclophyllidea</taxon>
        <taxon>Taeniidae</taxon>
        <taxon>Echinococcus</taxon>
        <taxon>Echinococcus granulosus group</taxon>
    </lineage>
</organism>
<proteinExistence type="predicted"/>
<accession>W6UTL0</accession>
<dbReference type="RefSeq" id="XP_024347950.1">
    <property type="nucleotide sequence ID" value="XM_024497646.1"/>
</dbReference>
<name>W6UTL0_ECHGR</name>
<evidence type="ECO:0000313" key="1">
    <source>
        <dbReference type="EMBL" id="EUB56754.1"/>
    </source>
</evidence>
<sequence>MPTLGTSERASGRADLRRRLRRGGARGHNYHLLFHFNEGCQELDSPFLATKCEIYELVPYQGELLIRVSQRSVTP</sequence>
<dbReference type="Proteomes" id="UP000019149">
    <property type="component" value="Unassembled WGS sequence"/>
</dbReference>
<dbReference type="AlphaFoldDB" id="W6UTL0"/>